<proteinExistence type="inferred from homology"/>
<gene>
    <name evidence="2" type="ORF">AB2L28_13160</name>
</gene>
<sequence>MTAPALEELFTLRVEVGDPVDLGPAPDGHRRMVPILGGTLEGPGGLAGQVLPGGADHQVLTPGFALLDAQYVVETAAGERLSVHNRGVRSGSRQDVAALARGEVVDPERVYFRCTPRLSSAAPGWAWVCGRVFVATAHRHPHRVDVQVFTVL</sequence>
<dbReference type="Pfam" id="PF11578">
    <property type="entry name" value="DUF3237"/>
    <property type="match status" value="1"/>
</dbReference>
<protein>
    <recommendedName>
        <fullName evidence="1">UPF0311 protein AB2L28_13160</fullName>
    </recommendedName>
</protein>
<comment type="caution">
    <text evidence="2">The sequence shown here is derived from an EMBL/GenBank/DDBJ whole genome shotgun (WGS) entry which is preliminary data.</text>
</comment>
<comment type="similarity">
    <text evidence="1">Belongs to the UPF0311 family.</text>
</comment>
<keyword evidence="3" id="KW-1185">Reference proteome</keyword>
<dbReference type="PANTHER" id="PTHR37315">
    <property type="entry name" value="UPF0311 PROTEIN BLR7842"/>
    <property type="match status" value="1"/>
</dbReference>
<dbReference type="InterPro" id="IPR020915">
    <property type="entry name" value="UPF0311"/>
</dbReference>
<accession>A0ABV4I3V4</accession>
<dbReference type="EMBL" id="JBGGTQ010000005">
    <property type="protein sequence ID" value="MEZ0493185.1"/>
    <property type="molecule type" value="Genomic_DNA"/>
</dbReference>
<dbReference type="Proteomes" id="UP001566476">
    <property type="component" value="Unassembled WGS sequence"/>
</dbReference>
<name>A0ABV4I3V4_9ACTN</name>
<evidence type="ECO:0000313" key="3">
    <source>
        <dbReference type="Proteomes" id="UP001566476"/>
    </source>
</evidence>
<reference evidence="2 3" key="1">
    <citation type="submission" date="2024-07" db="EMBL/GenBank/DDBJ databases">
        <authorList>
            <person name="Thanompreechachai J."/>
            <person name="Duangmal K."/>
        </authorList>
    </citation>
    <scope>NUCLEOTIDE SEQUENCE [LARGE SCALE GENOMIC DNA]</scope>
    <source>
        <strain evidence="2 3">TBRC 1896</strain>
    </source>
</reference>
<dbReference type="Gene3D" id="2.40.160.20">
    <property type="match status" value="1"/>
</dbReference>
<dbReference type="PANTHER" id="PTHR37315:SF1">
    <property type="entry name" value="UPF0311 PROTEIN BLR7842"/>
    <property type="match status" value="1"/>
</dbReference>
<evidence type="ECO:0000256" key="1">
    <source>
        <dbReference type="HAMAP-Rule" id="MF_00775"/>
    </source>
</evidence>
<dbReference type="RefSeq" id="WP_370719415.1">
    <property type="nucleotide sequence ID" value="NZ_JBGGTQ010000005.1"/>
</dbReference>
<dbReference type="HAMAP" id="MF_00775">
    <property type="entry name" value="UPF0311"/>
    <property type="match status" value="1"/>
</dbReference>
<organism evidence="2 3">
    <name type="scientific">Kineococcus mangrovi</name>
    <dbReference type="NCBI Taxonomy" id="1660183"/>
    <lineage>
        <taxon>Bacteria</taxon>
        <taxon>Bacillati</taxon>
        <taxon>Actinomycetota</taxon>
        <taxon>Actinomycetes</taxon>
        <taxon>Kineosporiales</taxon>
        <taxon>Kineosporiaceae</taxon>
        <taxon>Kineococcus</taxon>
    </lineage>
</organism>
<evidence type="ECO:0000313" key="2">
    <source>
        <dbReference type="EMBL" id="MEZ0493185.1"/>
    </source>
</evidence>